<comment type="caution">
    <text evidence="1">The sequence shown here is derived from an EMBL/GenBank/DDBJ whole genome shotgun (WGS) entry which is preliminary data.</text>
</comment>
<dbReference type="AlphaFoldDB" id="A0A833QZG5"/>
<evidence type="ECO:0000313" key="1">
    <source>
        <dbReference type="EMBL" id="KAF3330693.1"/>
    </source>
</evidence>
<proteinExistence type="predicted"/>
<organism evidence="1 2">
    <name type="scientific">Carex littledalei</name>
    <dbReference type="NCBI Taxonomy" id="544730"/>
    <lineage>
        <taxon>Eukaryota</taxon>
        <taxon>Viridiplantae</taxon>
        <taxon>Streptophyta</taxon>
        <taxon>Embryophyta</taxon>
        <taxon>Tracheophyta</taxon>
        <taxon>Spermatophyta</taxon>
        <taxon>Magnoliopsida</taxon>
        <taxon>Liliopsida</taxon>
        <taxon>Poales</taxon>
        <taxon>Cyperaceae</taxon>
        <taxon>Cyperoideae</taxon>
        <taxon>Cariceae</taxon>
        <taxon>Carex</taxon>
        <taxon>Carex subgen. Euthyceras</taxon>
    </lineage>
</organism>
<accession>A0A833QZG5</accession>
<sequence>MEMEVEVERSVHWNNYKSSGSIWYAGLRPKKKLGFSFFFCMKYKIGLSNFNGLFSMVNKSEYDSVS</sequence>
<protein>
    <submittedName>
        <fullName evidence="1">Uncharacterized protein</fullName>
    </submittedName>
</protein>
<reference evidence="1" key="1">
    <citation type="submission" date="2020-01" db="EMBL/GenBank/DDBJ databases">
        <title>Genome sequence of Kobresia littledalei, the first chromosome-level genome in the family Cyperaceae.</title>
        <authorList>
            <person name="Qu G."/>
        </authorList>
    </citation>
    <scope>NUCLEOTIDE SEQUENCE</scope>
    <source>
        <strain evidence="1">C.B.Clarke</strain>
        <tissue evidence="1">Leaf</tissue>
    </source>
</reference>
<dbReference type="Proteomes" id="UP000623129">
    <property type="component" value="Unassembled WGS sequence"/>
</dbReference>
<dbReference type="EMBL" id="SWLB01000013">
    <property type="protein sequence ID" value="KAF3330693.1"/>
    <property type="molecule type" value="Genomic_DNA"/>
</dbReference>
<gene>
    <name evidence="1" type="ORF">FCM35_KLT04047</name>
</gene>
<keyword evidence="2" id="KW-1185">Reference proteome</keyword>
<name>A0A833QZG5_9POAL</name>
<evidence type="ECO:0000313" key="2">
    <source>
        <dbReference type="Proteomes" id="UP000623129"/>
    </source>
</evidence>